<dbReference type="InterPro" id="IPR040442">
    <property type="entry name" value="Pyrv_kinase-like_dom_sf"/>
</dbReference>
<evidence type="ECO:0000256" key="4">
    <source>
        <dbReference type="ARBA" id="ARBA00023235"/>
    </source>
</evidence>
<dbReference type="InterPro" id="IPR039556">
    <property type="entry name" value="ICL/PEPM"/>
</dbReference>
<organism evidence="7 8">
    <name type="scientific">Motiliproteus coralliicola</name>
    <dbReference type="NCBI Taxonomy" id="2283196"/>
    <lineage>
        <taxon>Bacteria</taxon>
        <taxon>Pseudomonadati</taxon>
        <taxon>Pseudomonadota</taxon>
        <taxon>Gammaproteobacteria</taxon>
        <taxon>Oceanospirillales</taxon>
        <taxon>Oceanospirillaceae</taxon>
        <taxon>Motiliproteus</taxon>
    </lineage>
</organism>
<dbReference type="InterPro" id="IPR015813">
    <property type="entry name" value="Pyrv/PenolPyrv_kinase-like_dom"/>
</dbReference>
<evidence type="ECO:0000256" key="5">
    <source>
        <dbReference type="ARBA" id="ARBA00024063"/>
    </source>
</evidence>
<dbReference type="PANTHER" id="PTHR43793">
    <property type="entry name" value="FAD SYNTHASE"/>
    <property type="match status" value="1"/>
</dbReference>
<evidence type="ECO:0000313" key="8">
    <source>
        <dbReference type="Proteomes" id="UP000253769"/>
    </source>
</evidence>
<dbReference type="Gene3D" id="3.20.20.60">
    <property type="entry name" value="Phosphoenolpyruvate-binding domains"/>
    <property type="match status" value="1"/>
</dbReference>
<dbReference type="InterPro" id="IPR014729">
    <property type="entry name" value="Rossmann-like_a/b/a_fold"/>
</dbReference>
<dbReference type="SUPFAM" id="SSF51621">
    <property type="entry name" value="Phosphoenolpyruvate/pyruvate domain"/>
    <property type="match status" value="1"/>
</dbReference>
<comment type="caution">
    <text evidence="7">The sequence shown here is derived from an EMBL/GenBank/DDBJ whole genome shotgun (WGS) entry which is preliminary data.</text>
</comment>
<dbReference type="NCBIfam" id="TIGR02320">
    <property type="entry name" value="PEP_mutase"/>
    <property type="match status" value="1"/>
</dbReference>
<sequence>MSKKTVYVGMSADLVHPGHINILKVAASLGEVTVGLLTDAAIASYKRLPYLTYEQRKTVIENFSSVAQVIPQATLDYSKNLQQLKPDFVVHGDDWKVGVQAKTRQRVEELISSWGGELVEVPYTQGISSTQLHGALKEIGTTPDIRMKRLRRLIDSKSVVRVMEVHNGLSGLIVERTQVNCEHKLLEFDAMWSSSLTDSTAKGKPDIEAVDMTARLATVNEIFEVTTKPMIFDADTGGLPEHFAFTVRNLERLGVSAVIIEDKIGLKRNSLLGNDVVQQQASIESFCDKIKAGKLAQITQDFMIVARIESLILDKGQEDALIRTRAYIESGADAIMIHSRKPDADEILAYCKAFRKWGFNVPLVVVPTSYNQITESQLSDAGVNVVIYANHMLRAAYPGMVKVAKSILANQRSAEAETDCMPINDILELIPGTH</sequence>
<dbReference type="OrthoDB" id="9771433at2"/>
<dbReference type="InterPro" id="IPR050385">
    <property type="entry name" value="Archaeal_FAD_synthase"/>
</dbReference>
<dbReference type="GO" id="GO:0050188">
    <property type="term" value="F:phosphoenolpyruvate mutase activity"/>
    <property type="evidence" value="ECO:0007669"/>
    <property type="project" value="UniProtKB-EC"/>
</dbReference>
<gene>
    <name evidence="7" type="primary">aepX</name>
    <name evidence="7" type="ORF">DV711_10545</name>
</gene>
<dbReference type="CDD" id="cd02170">
    <property type="entry name" value="cytidylyltransferase"/>
    <property type="match status" value="1"/>
</dbReference>
<dbReference type="GO" id="GO:0016779">
    <property type="term" value="F:nucleotidyltransferase activity"/>
    <property type="evidence" value="ECO:0007669"/>
    <property type="project" value="UniProtKB-KW"/>
</dbReference>
<keyword evidence="4 7" id="KW-0413">Isomerase</keyword>
<dbReference type="Gene3D" id="3.40.50.620">
    <property type="entry name" value="HUPs"/>
    <property type="match status" value="1"/>
</dbReference>
<dbReference type="GO" id="GO:0046872">
    <property type="term" value="F:metal ion binding"/>
    <property type="evidence" value="ECO:0007669"/>
    <property type="project" value="UniProtKB-KW"/>
</dbReference>
<keyword evidence="1" id="KW-0808">Transferase</keyword>
<evidence type="ECO:0000256" key="3">
    <source>
        <dbReference type="ARBA" id="ARBA00022723"/>
    </source>
</evidence>
<keyword evidence="8" id="KW-1185">Reference proteome</keyword>
<protein>
    <recommendedName>
        <fullName evidence="5">phosphoenolpyruvate mutase</fullName>
        <ecNumber evidence="5">5.4.2.9</ecNumber>
    </recommendedName>
</protein>
<dbReference type="EMBL" id="QQOH01000002">
    <property type="protein sequence ID" value="RDE22976.1"/>
    <property type="molecule type" value="Genomic_DNA"/>
</dbReference>
<evidence type="ECO:0000256" key="2">
    <source>
        <dbReference type="ARBA" id="ARBA00022695"/>
    </source>
</evidence>
<dbReference type="InterPro" id="IPR012698">
    <property type="entry name" value="PEnolPyrv_PMutase_core"/>
</dbReference>
<keyword evidence="3" id="KW-0479">Metal-binding</keyword>
<dbReference type="PANTHER" id="PTHR43793:SF1">
    <property type="entry name" value="FAD SYNTHASE"/>
    <property type="match status" value="1"/>
</dbReference>
<accession>A0A369WQY7</accession>
<dbReference type="RefSeq" id="WP_114695611.1">
    <property type="nucleotide sequence ID" value="NZ_QQOH01000002.1"/>
</dbReference>
<name>A0A369WQY7_9GAMM</name>
<dbReference type="Proteomes" id="UP000253769">
    <property type="component" value="Unassembled WGS sequence"/>
</dbReference>
<evidence type="ECO:0000259" key="6">
    <source>
        <dbReference type="Pfam" id="PF01467"/>
    </source>
</evidence>
<keyword evidence="2" id="KW-0548">Nucleotidyltransferase</keyword>
<dbReference type="AlphaFoldDB" id="A0A369WQY7"/>
<reference evidence="7 8" key="1">
    <citation type="submission" date="2018-07" db="EMBL/GenBank/DDBJ databases">
        <title>Motiliproteus coralliicola sp. nov., a bacterium isolated from Coral.</title>
        <authorList>
            <person name="Wang G."/>
        </authorList>
    </citation>
    <scope>NUCLEOTIDE SEQUENCE [LARGE SCALE GENOMIC DNA]</scope>
    <source>
        <strain evidence="7 8">C34</strain>
    </source>
</reference>
<proteinExistence type="predicted"/>
<dbReference type="Pfam" id="PF01467">
    <property type="entry name" value="CTP_transf_like"/>
    <property type="match status" value="1"/>
</dbReference>
<dbReference type="CDD" id="cd00377">
    <property type="entry name" value="ICL_PEPM"/>
    <property type="match status" value="1"/>
</dbReference>
<dbReference type="InterPro" id="IPR004821">
    <property type="entry name" value="Cyt_trans-like"/>
</dbReference>
<evidence type="ECO:0000256" key="1">
    <source>
        <dbReference type="ARBA" id="ARBA00022679"/>
    </source>
</evidence>
<dbReference type="SUPFAM" id="SSF52374">
    <property type="entry name" value="Nucleotidylyl transferase"/>
    <property type="match status" value="1"/>
</dbReference>
<dbReference type="Pfam" id="PF13714">
    <property type="entry name" value="PEP_mutase"/>
    <property type="match status" value="1"/>
</dbReference>
<dbReference type="EC" id="5.4.2.9" evidence="5"/>
<dbReference type="NCBIfam" id="TIGR00125">
    <property type="entry name" value="cyt_tran_rel"/>
    <property type="match status" value="1"/>
</dbReference>
<evidence type="ECO:0000313" key="7">
    <source>
        <dbReference type="EMBL" id="RDE22976.1"/>
    </source>
</evidence>
<keyword evidence="7" id="KW-0670">Pyruvate</keyword>
<feature type="domain" description="Cytidyltransferase-like" evidence="6">
    <location>
        <begin position="11"/>
        <end position="131"/>
    </location>
</feature>